<dbReference type="Gene3D" id="3.30.470.30">
    <property type="entry name" value="DNA ligase/mRNA capping enzyme"/>
    <property type="match status" value="1"/>
</dbReference>
<evidence type="ECO:0000259" key="17">
    <source>
        <dbReference type="PROSITE" id="PS50160"/>
    </source>
</evidence>
<evidence type="ECO:0000256" key="11">
    <source>
        <dbReference type="ARBA" id="ARBA00023204"/>
    </source>
</evidence>
<dbReference type="SUPFAM" id="SSF50249">
    <property type="entry name" value="Nucleic acid-binding proteins"/>
    <property type="match status" value="1"/>
</dbReference>
<keyword evidence="12 14" id="KW-0131">Cell cycle</keyword>
<dbReference type="InterPro" id="IPR022865">
    <property type="entry name" value="DNA_ligae_ATP-dep_bac/arc"/>
</dbReference>
<feature type="binding site" evidence="14">
    <location>
        <position position="341"/>
    </location>
    <ligand>
        <name>ATP</name>
        <dbReference type="ChEBI" id="CHEBI:30616"/>
    </ligand>
</feature>
<evidence type="ECO:0000256" key="12">
    <source>
        <dbReference type="ARBA" id="ARBA00023306"/>
    </source>
</evidence>
<dbReference type="PROSITE" id="PS00697">
    <property type="entry name" value="DNA_LIGASE_A1"/>
    <property type="match status" value="1"/>
</dbReference>
<comment type="function">
    <text evidence="14">DNA ligase that seals nicks in double-stranded DNA during DNA replication, DNA recombination and DNA repair.</text>
</comment>
<feature type="binding site" evidence="14">
    <location>
        <position position="301"/>
    </location>
    <ligand>
        <name>ATP</name>
        <dbReference type="ChEBI" id="CHEBI:30616"/>
    </ligand>
</feature>
<feature type="domain" description="ATP-dependent DNA ligase family profile" evidence="17">
    <location>
        <begin position="329"/>
        <end position="451"/>
    </location>
</feature>
<proteinExistence type="inferred from homology"/>
<evidence type="ECO:0000313" key="19">
    <source>
        <dbReference type="Proteomes" id="UP000178659"/>
    </source>
</evidence>
<dbReference type="SUPFAM" id="SSF56091">
    <property type="entry name" value="DNA ligase/mRNA capping enzyme, catalytic domain"/>
    <property type="match status" value="1"/>
</dbReference>
<evidence type="ECO:0000256" key="5">
    <source>
        <dbReference type="ARBA" id="ARBA00022723"/>
    </source>
</evidence>
<dbReference type="InterPro" id="IPR016059">
    <property type="entry name" value="DNA_ligase_ATP-dep_CS"/>
</dbReference>
<accession>A0A1G1VAJ0</accession>
<keyword evidence="10 14" id="KW-0233">DNA recombination</keyword>
<name>A0A1G1VAJ0_9BACT</name>
<dbReference type="GO" id="GO:0071897">
    <property type="term" value="P:DNA biosynthetic process"/>
    <property type="evidence" value="ECO:0007669"/>
    <property type="project" value="InterPro"/>
</dbReference>
<keyword evidence="11 14" id="KW-0234">DNA repair</keyword>
<dbReference type="SUPFAM" id="SSF117018">
    <property type="entry name" value="ATP-dependent DNA ligase DNA-binding domain"/>
    <property type="match status" value="1"/>
</dbReference>
<feature type="binding site" evidence="14">
    <location>
        <position position="417"/>
    </location>
    <ligand>
        <name>ATP</name>
        <dbReference type="ChEBI" id="CHEBI:30616"/>
    </ligand>
</feature>
<dbReference type="Gene3D" id="2.40.50.140">
    <property type="entry name" value="Nucleic acid-binding proteins"/>
    <property type="match status" value="1"/>
</dbReference>
<dbReference type="EC" id="6.5.1.1" evidence="14"/>
<dbReference type="InterPro" id="IPR012310">
    <property type="entry name" value="DNA_ligase_ATP-dep_cent"/>
</dbReference>
<feature type="binding site" evidence="14">
    <location>
        <position position="246"/>
    </location>
    <ligand>
        <name>ATP</name>
        <dbReference type="ChEBI" id="CHEBI:30616"/>
    </ligand>
</feature>
<dbReference type="InterPro" id="IPR012308">
    <property type="entry name" value="DNA_ligase_ATP-dep_N"/>
</dbReference>
<feature type="binding site" evidence="14">
    <location>
        <position position="423"/>
    </location>
    <ligand>
        <name>ATP</name>
        <dbReference type="ChEBI" id="CHEBI:30616"/>
    </ligand>
</feature>
<dbReference type="InterPro" id="IPR012340">
    <property type="entry name" value="NA-bd_OB-fold"/>
</dbReference>
<evidence type="ECO:0000256" key="8">
    <source>
        <dbReference type="ARBA" id="ARBA00022840"/>
    </source>
</evidence>
<dbReference type="InterPro" id="IPR000977">
    <property type="entry name" value="DNA_ligase_ATP-dep"/>
</dbReference>
<protein>
    <recommendedName>
        <fullName evidence="14">Probable DNA ligase</fullName>
        <ecNumber evidence="14">6.5.1.1</ecNumber>
    </recommendedName>
    <alternativeName>
        <fullName evidence="14">Polydeoxyribonucleotide synthase [ATP]</fullName>
    </alternativeName>
</protein>
<dbReference type="PANTHER" id="PTHR45674:SF4">
    <property type="entry name" value="DNA LIGASE 1"/>
    <property type="match status" value="1"/>
</dbReference>
<keyword evidence="6 14" id="KW-0547">Nucleotide-binding</keyword>
<feature type="binding site" evidence="14">
    <location>
        <position position="253"/>
    </location>
    <ligand>
        <name>ATP</name>
        <dbReference type="ChEBI" id="CHEBI:30616"/>
    </ligand>
</feature>
<gene>
    <name evidence="14" type="primary">lig</name>
    <name evidence="18" type="ORF">A3A77_00630</name>
</gene>
<dbReference type="PANTHER" id="PTHR45674">
    <property type="entry name" value="DNA LIGASE 1/3 FAMILY MEMBER"/>
    <property type="match status" value="1"/>
</dbReference>
<dbReference type="GO" id="GO:0051301">
    <property type="term" value="P:cell division"/>
    <property type="evidence" value="ECO:0007669"/>
    <property type="project" value="UniProtKB-KW"/>
</dbReference>
<feature type="binding site" evidence="14">
    <location>
        <position position="272"/>
    </location>
    <ligand>
        <name>ATP</name>
        <dbReference type="ChEBI" id="CHEBI:30616"/>
    </ligand>
</feature>
<dbReference type="GO" id="GO:0005524">
    <property type="term" value="F:ATP binding"/>
    <property type="evidence" value="ECO:0007669"/>
    <property type="project" value="UniProtKB-UniRule"/>
</dbReference>
<dbReference type="GO" id="GO:0046872">
    <property type="term" value="F:metal ion binding"/>
    <property type="evidence" value="ECO:0007669"/>
    <property type="project" value="UniProtKB-KW"/>
</dbReference>
<dbReference type="Pfam" id="PF01068">
    <property type="entry name" value="DNA_ligase_A_M"/>
    <property type="match status" value="1"/>
</dbReference>
<dbReference type="GO" id="GO:0006281">
    <property type="term" value="P:DNA repair"/>
    <property type="evidence" value="ECO:0007669"/>
    <property type="project" value="UniProtKB-UniRule"/>
</dbReference>
<evidence type="ECO:0000256" key="16">
    <source>
        <dbReference type="RuleBase" id="RU004196"/>
    </source>
</evidence>
<evidence type="ECO:0000256" key="10">
    <source>
        <dbReference type="ARBA" id="ARBA00023172"/>
    </source>
</evidence>
<dbReference type="GO" id="GO:0006273">
    <property type="term" value="P:lagging strand elongation"/>
    <property type="evidence" value="ECO:0007669"/>
    <property type="project" value="TreeGrafter"/>
</dbReference>
<evidence type="ECO:0000256" key="15">
    <source>
        <dbReference type="RuleBase" id="RU000617"/>
    </source>
</evidence>
<feature type="active site" description="N6-AMP-lysine intermediate" evidence="14">
    <location>
        <position position="248"/>
    </location>
</feature>
<comment type="catalytic activity">
    <reaction evidence="13 14 15">
        <text>ATP + (deoxyribonucleotide)n-3'-hydroxyl + 5'-phospho-(deoxyribonucleotide)m = (deoxyribonucleotide)n+m + AMP + diphosphate.</text>
        <dbReference type="EC" id="6.5.1.1"/>
    </reaction>
</comment>
<dbReference type="InterPro" id="IPR036599">
    <property type="entry name" value="DNA_ligase_N_sf"/>
</dbReference>
<dbReference type="PROSITE" id="PS50160">
    <property type="entry name" value="DNA_LIGASE_A3"/>
    <property type="match status" value="1"/>
</dbReference>
<dbReference type="InterPro" id="IPR050191">
    <property type="entry name" value="ATP-dep_DNA_ligase"/>
</dbReference>
<evidence type="ECO:0000256" key="1">
    <source>
        <dbReference type="ARBA" id="ARBA00007572"/>
    </source>
</evidence>
<keyword evidence="7 14" id="KW-0227">DNA damage</keyword>
<dbReference type="CDD" id="cd07901">
    <property type="entry name" value="Adenylation_DNA_ligase_Arch_LigB"/>
    <property type="match status" value="1"/>
</dbReference>
<dbReference type="EMBL" id="MHCC01000027">
    <property type="protein sequence ID" value="OGY12468.1"/>
    <property type="molecule type" value="Genomic_DNA"/>
</dbReference>
<evidence type="ECO:0000256" key="13">
    <source>
        <dbReference type="ARBA" id="ARBA00034003"/>
    </source>
</evidence>
<dbReference type="GO" id="GO:0003910">
    <property type="term" value="F:DNA ligase (ATP) activity"/>
    <property type="evidence" value="ECO:0007669"/>
    <property type="project" value="UniProtKB-UniRule"/>
</dbReference>
<sequence>MTFSKLSEYLQKLEKTASRNEITQILAGLFKDASSGEIDKICYLVLGRVAPQYTGIEFNFAEKMMIRAIGYAYKKEIETVTEKFKNIGDLGDVAEKFAEQSKFKSKTSVSEVYDLLRKVAAEGGEKSQERKLTLIAELLSEVDPLSARYIARIPVGKLRLGFSDVSMMDALSVMEVGDKSARKKIEAAYNVFVDIGKIAQRIKKEGLTGVEKVDAEPGVPIRPSLAERLPSAEKIVEKMDGRFAVEPKLDGFRVQLHVWGSSDKREVKIFSRNLENVTHMYPDLVDAASKLHVKSGIFDGEAIGYNSKTGKFVPFQETVQRKRKYGIEEMAKSIPLKVFVFDSLFLNGKTLLTVPFRERRELMEKELGGEKGDIVLAQHHIVTEADKLRELFNNCIKDGLEGIVAKKLDAPYRAGGRGYHWVKFKKTTEGKITDTIDCVLMGAYRGRGKRAQFGLGAFLIGVPGKGEKYYSISRLGTGLSDEQFRQMYKEVEKLKVEDKPNTYEVDKEAEPDVWVRPQLVLEILADEISLSPRHTAGRDKSRGYSLRFPRLIRVRDDKNPDQATSVGEIAKLYKIQKG</sequence>
<keyword evidence="5 14" id="KW-0479">Metal-binding</keyword>
<dbReference type="Gene3D" id="1.10.3260.10">
    <property type="entry name" value="DNA ligase, ATP-dependent, N-terminal domain"/>
    <property type="match status" value="1"/>
</dbReference>
<evidence type="ECO:0000256" key="4">
    <source>
        <dbReference type="ARBA" id="ARBA00022705"/>
    </source>
</evidence>
<keyword evidence="9 14" id="KW-0460">Magnesium</keyword>
<comment type="caution">
    <text evidence="18">The sequence shown here is derived from an EMBL/GenBank/DDBJ whole genome shotgun (WGS) entry which is preliminary data.</text>
</comment>
<dbReference type="Proteomes" id="UP000178659">
    <property type="component" value="Unassembled WGS sequence"/>
</dbReference>
<evidence type="ECO:0000256" key="3">
    <source>
        <dbReference type="ARBA" id="ARBA00022618"/>
    </source>
</evidence>
<evidence type="ECO:0000256" key="9">
    <source>
        <dbReference type="ARBA" id="ARBA00022842"/>
    </source>
</evidence>
<comment type="cofactor">
    <cofactor evidence="14">
        <name>Mg(2+)</name>
        <dbReference type="ChEBI" id="CHEBI:18420"/>
    </cofactor>
</comment>
<evidence type="ECO:0000313" key="18">
    <source>
        <dbReference type="EMBL" id="OGY12468.1"/>
    </source>
</evidence>
<dbReference type="AlphaFoldDB" id="A0A1G1VAJ0"/>
<dbReference type="InterPro" id="IPR012309">
    <property type="entry name" value="DNA_ligase_ATP-dep_C"/>
</dbReference>
<dbReference type="Pfam" id="PF04679">
    <property type="entry name" value="DNA_ligase_A_C"/>
    <property type="match status" value="1"/>
</dbReference>
<keyword evidence="4 14" id="KW-0235">DNA replication</keyword>
<keyword evidence="8 14" id="KW-0067">ATP-binding</keyword>
<dbReference type="HAMAP" id="MF_00407">
    <property type="entry name" value="DNA_ligase"/>
    <property type="match status" value="1"/>
</dbReference>
<comment type="similarity">
    <text evidence="1 14 16">Belongs to the ATP-dependent DNA ligase family.</text>
</comment>
<evidence type="ECO:0000256" key="6">
    <source>
        <dbReference type="ARBA" id="ARBA00022741"/>
    </source>
</evidence>
<organism evidence="18 19">
    <name type="scientific">Candidatus Blackburnbacteria bacterium RIFCSPLOWO2_01_FULL_40_20</name>
    <dbReference type="NCBI Taxonomy" id="1797519"/>
    <lineage>
        <taxon>Bacteria</taxon>
        <taxon>Candidatus Blackburniibacteriota</taxon>
    </lineage>
</organism>
<evidence type="ECO:0000256" key="14">
    <source>
        <dbReference type="HAMAP-Rule" id="MF_00407"/>
    </source>
</evidence>
<dbReference type="NCBIfam" id="TIGR00574">
    <property type="entry name" value="dnl1"/>
    <property type="match status" value="1"/>
</dbReference>
<dbReference type="GO" id="GO:0003677">
    <property type="term" value="F:DNA binding"/>
    <property type="evidence" value="ECO:0007669"/>
    <property type="project" value="InterPro"/>
</dbReference>
<dbReference type="GO" id="GO:0006310">
    <property type="term" value="P:DNA recombination"/>
    <property type="evidence" value="ECO:0007669"/>
    <property type="project" value="UniProtKB-UniRule"/>
</dbReference>
<reference evidence="18 19" key="1">
    <citation type="journal article" date="2016" name="Nat. Commun.">
        <title>Thousands of microbial genomes shed light on interconnected biogeochemical processes in an aquifer system.</title>
        <authorList>
            <person name="Anantharaman K."/>
            <person name="Brown C.T."/>
            <person name="Hug L.A."/>
            <person name="Sharon I."/>
            <person name="Castelle C.J."/>
            <person name="Probst A.J."/>
            <person name="Thomas B.C."/>
            <person name="Singh A."/>
            <person name="Wilkins M.J."/>
            <person name="Karaoz U."/>
            <person name="Brodie E.L."/>
            <person name="Williams K.H."/>
            <person name="Hubbard S.S."/>
            <person name="Banfield J.F."/>
        </authorList>
    </citation>
    <scope>NUCLEOTIDE SEQUENCE [LARGE SCALE GENOMIC DNA]</scope>
</reference>
<evidence type="ECO:0000256" key="7">
    <source>
        <dbReference type="ARBA" id="ARBA00022763"/>
    </source>
</evidence>
<evidence type="ECO:0000256" key="2">
    <source>
        <dbReference type="ARBA" id="ARBA00022598"/>
    </source>
</evidence>
<keyword evidence="2 14" id="KW-0436">Ligase</keyword>
<keyword evidence="3 14" id="KW-0132">Cell division</keyword>
<dbReference type="Pfam" id="PF04675">
    <property type="entry name" value="DNA_ligase_A_N"/>
    <property type="match status" value="1"/>
</dbReference>